<dbReference type="Gene3D" id="1.10.10.10">
    <property type="entry name" value="Winged helix-like DNA-binding domain superfamily/Winged helix DNA-binding domain"/>
    <property type="match status" value="1"/>
</dbReference>
<evidence type="ECO:0000256" key="1">
    <source>
        <dbReference type="ARBA" id="ARBA00023015"/>
    </source>
</evidence>
<gene>
    <name evidence="5" type="ORF">CEPID_08005</name>
</gene>
<sequence>MSLPVNSAITQWHDALDGIDPTPMQTTMRLSRLFHEVDGKITGNIKRFDLQPWQFDVLATLRRSGPLCASDLAESALISASALTNRIDRLIAQGLVTRDTDPHSRRRTLINLTPAGRELIDATLPSHLETCASAFPRLSAAEKAQLDALLAKALGEN</sequence>
<dbReference type="AlphaFoldDB" id="A0A0G3GQH1"/>
<dbReference type="OrthoDB" id="3216907at2"/>
<evidence type="ECO:0000259" key="4">
    <source>
        <dbReference type="PROSITE" id="PS50995"/>
    </source>
</evidence>
<evidence type="ECO:0000256" key="2">
    <source>
        <dbReference type="ARBA" id="ARBA00023125"/>
    </source>
</evidence>
<dbReference type="PRINTS" id="PR00598">
    <property type="entry name" value="HTHMARR"/>
</dbReference>
<dbReference type="InterPro" id="IPR036390">
    <property type="entry name" value="WH_DNA-bd_sf"/>
</dbReference>
<dbReference type="PROSITE" id="PS50995">
    <property type="entry name" value="HTH_MARR_2"/>
    <property type="match status" value="1"/>
</dbReference>
<dbReference type="InterPro" id="IPR011991">
    <property type="entry name" value="ArsR-like_HTH"/>
</dbReference>
<dbReference type="Proteomes" id="UP000035368">
    <property type="component" value="Chromosome"/>
</dbReference>
<dbReference type="STRING" id="1050174.CEPID_08005"/>
<evidence type="ECO:0000313" key="5">
    <source>
        <dbReference type="EMBL" id="AKK03451.1"/>
    </source>
</evidence>
<feature type="domain" description="HTH marR-type" evidence="4">
    <location>
        <begin position="23"/>
        <end position="155"/>
    </location>
</feature>
<dbReference type="Pfam" id="PF12802">
    <property type="entry name" value="MarR_2"/>
    <property type="match status" value="1"/>
</dbReference>
<dbReference type="PANTHER" id="PTHR42756:SF1">
    <property type="entry name" value="TRANSCRIPTIONAL REPRESSOR OF EMRAB OPERON"/>
    <property type="match status" value="1"/>
</dbReference>
<dbReference type="CDD" id="cd00090">
    <property type="entry name" value="HTH_ARSR"/>
    <property type="match status" value="1"/>
</dbReference>
<accession>A0A0G3GQH1</accession>
<dbReference type="EMBL" id="CP011541">
    <property type="protein sequence ID" value="AKK03451.1"/>
    <property type="molecule type" value="Genomic_DNA"/>
</dbReference>
<dbReference type="GO" id="GO:0003700">
    <property type="term" value="F:DNA-binding transcription factor activity"/>
    <property type="evidence" value="ECO:0007669"/>
    <property type="project" value="InterPro"/>
</dbReference>
<keyword evidence="2" id="KW-0238">DNA-binding</keyword>
<name>A0A0G3GQH1_9CORY</name>
<evidence type="ECO:0000256" key="3">
    <source>
        <dbReference type="ARBA" id="ARBA00023163"/>
    </source>
</evidence>
<dbReference type="KEGG" id="cei:CEPID_08005"/>
<keyword evidence="6" id="KW-1185">Reference proteome</keyword>
<dbReference type="PATRIC" id="fig|1050174.4.peg.1612"/>
<dbReference type="PANTHER" id="PTHR42756">
    <property type="entry name" value="TRANSCRIPTIONAL REGULATOR, MARR"/>
    <property type="match status" value="1"/>
</dbReference>
<dbReference type="PROSITE" id="PS01117">
    <property type="entry name" value="HTH_MARR_1"/>
    <property type="match status" value="1"/>
</dbReference>
<dbReference type="SUPFAM" id="SSF46785">
    <property type="entry name" value="Winged helix' DNA-binding domain"/>
    <property type="match status" value="1"/>
</dbReference>
<dbReference type="InterPro" id="IPR036388">
    <property type="entry name" value="WH-like_DNA-bd_sf"/>
</dbReference>
<keyword evidence="3" id="KW-0804">Transcription</keyword>
<proteinExistence type="predicted"/>
<reference evidence="5 6" key="1">
    <citation type="submission" date="2015-05" db="EMBL/GenBank/DDBJ databases">
        <title>Complete genome sequence of Corynebacterium epidermidicanis DSM 45586, isolated from the skin of a dog suffering from pruritus.</title>
        <authorList>
            <person name="Ruckert C."/>
            <person name="Albersmeier A."/>
            <person name="Winkler A."/>
            <person name="Tauch A."/>
        </authorList>
    </citation>
    <scope>NUCLEOTIDE SEQUENCE [LARGE SCALE GENOMIC DNA]</scope>
    <source>
        <strain evidence="5 6">DSM 45586</strain>
    </source>
</reference>
<dbReference type="SMART" id="SM00347">
    <property type="entry name" value="HTH_MARR"/>
    <property type="match status" value="1"/>
</dbReference>
<protein>
    <submittedName>
        <fullName evidence="5">Transcriptional regulator</fullName>
    </submittedName>
</protein>
<keyword evidence="1" id="KW-0805">Transcription regulation</keyword>
<dbReference type="GO" id="GO:0003677">
    <property type="term" value="F:DNA binding"/>
    <property type="evidence" value="ECO:0007669"/>
    <property type="project" value="UniProtKB-KW"/>
</dbReference>
<dbReference type="InterPro" id="IPR000835">
    <property type="entry name" value="HTH_MarR-typ"/>
</dbReference>
<organism evidence="5 6">
    <name type="scientific">Corynebacterium epidermidicanis</name>
    <dbReference type="NCBI Taxonomy" id="1050174"/>
    <lineage>
        <taxon>Bacteria</taxon>
        <taxon>Bacillati</taxon>
        <taxon>Actinomycetota</taxon>
        <taxon>Actinomycetes</taxon>
        <taxon>Mycobacteriales</taxon>
        <taxon>Corynebacteriaceae</taxon>
        <taxon>Corynebacterium</taxon>
    </lineage>
</organism>
<evidence type="ECO:0000313" key="6">
    <source>
        <dbReference type="Proteomes" id="UP000035368"/>
    </source>
</evidence>
<dbReference type="InterPro" id="IPR023187">
    <property type="entry name" value="Tscrpt_reg_MarR-type_CS"/>
</dbReference>
<dbReference type="RefSeq" id="WP_047240484.1">
    <property type="nucleotide sequence ID" value="NZ_CP011541.1"/>
</dbReference>